<organism evidence="1 2">
    <name type="scientific">Ranatra chinensis</name>
    <dbReference type="NCBI Taxonomy" id="642074"/>
    <lineage>
        <taxon>Eukaryota</taxon>
        <taxon>Metazoa</taxon>
        <taxon>Ecdysozoa</taxon>
        <taxon>Arthropoda</taxon>
        <taxon>Hexapoda</taxon>
        <taxon>Insecta</taxon>
        <taxon>Pterygota</taxon>
        <taxon>Neoptera</taxon>
        <taxon>Paraneoptera</taxon>
        <taxon>Hemiptera</taxon>
        <taxon>Heteroptera</taxon>
        <taxon>Panheteroptera</taxon>
        <taxon>Nepomorpha</taxon>
        <taxon>Nepidae</taxon>
        <taxon>Ranatrinae</taxon>
        <taxon>Ranatra</taxon>
    </lineage>
</organism>
<evidence type="ECO:0000313" key="2">
    <source>
        <dbReference type="Proteomes" id="UP001558652"/>
    </source>
</evidence>
<name>A0ABD0Y1H1_9HEMI</name>
<reference evidence="1 2" key="1">
    <citation type="submission" date="2024-07" db="EMBL/GenBank/DDBJ databases">
        <title>Chromosome-level genome assembly of the water stick insect Ranatra chinensis (Heteroptera: Nepidae).</title>
        <authorList>
            <person name="Liu X."/>
        </authorList>
    </citation>
    <scope>NUCLEOTIDE SEQUENCE [LARGE SCALE GENOMIC DNA]</scope>
    <source>
        <strain evidence="1">Cailab_2021Rc</strain>
        <tissue evidence="1">Muscle</tissue>
    </source>
</reference>
<proteinExistence type="predicted"/>
<dbReference type="SUPFAM" id="SSF48371">
    <property type="entry name" value="ARM repeat"/>
    <property type="match status" value="1"/>
</dbReference>
<comment type="caution">
    <text evidence="1">The sequence shown here is derived from an EMBL/GenBank/DDBJ whole genome shotgun (WGS) entry which is preliminary data.</text>
</comment>
<protein>
    <submittedName>
        <fullName evidence="1">Uncharacterized protein</fullName>
    </submittedName>
</protein>
<dbReference type="Proteomes" id="UP001558652">
    <property type="component" value="Unassembled WGS sequence"/>
</dbReference>
<dbReference type="Gene3D" id="1.25.10.10">
    <property type="entry name" value="Leucine-rich Repeat Variant"/>
    <property type="match status" value="2"/>
</dbReference>
<dbReference type="InterPro" id="IPR042856">
    <property type="entry name" value="RSP14"/>
</dbReference>
<dbReference type="PANTHER" id="PTHR15599:SF1">
    <property type="entry name" value="RADIAL SPOKE HEAD 14 HOMOLOG"/>
    <property type="match status" value="1"/>
</dbReference>
<accession>A0ABD0Y1H1</accession>
<dbReference type="AlphaFoldDB" id="A0ABD0Y1H1"/>
<gene>
    <name evidence="1" type="ORF">AAG570_004652</name>
</gene>
<dbReference type="InterPro" id="IPR011989">
    <property type="entry name" value="ARM-like"/>
</dbReference>
<sequence>MASKHRNMFYENKKRETTEIGTDELLVEQALGSLKDLVHDPEVACEVLRLRIHVRLVRLMVDKREYVRQRALGLLQVLAEQPGGRSQLVDNPYVIKNLARVLADEVPVVRLKASHFLLAMVHSWFVVRKLVEASYIKLVLERIFREEEIVSAKRILLEVLEMLLDDGDDARVQGIAYNALKLVESLGDPCPGIRRATASVMSQLFQHPIGRVAAVVHRVVPILAYGLSDEVTSVATEMGRALMFATITTEGRKEIAELEDVLATLLDTIAQHGAPPELKMNCVRCLTNLSEVPSVRTALRPRVGSIRDQTYTHKSQPLCAAVNTLVETILWEP</sequence>
<keyword evidence="2" id="KW-1185">Reference proteome</keyword>
<dbReference type="PANTHER" id="PTHR15599">
    <property type="entry name" value="RTDR1"/>
    <property type="match status" value="1"/>
</dbReference>
<evidence type="ECO:0000313" key="1">
    <source>
        <dbReference type="EMBL" id="KAL1117326.1"/>
    </source>
</evidence>
<dbReference type="EMBL" id="JBFDAA010000016">
    <property type="protein sequence ID" value="KAL1117326.1"/>
    <property type="molecule type" value="Genomic_DNA"/>
</dbReference>
<dbReference type="InterPro" id="IPR016024">
    <property type="entry name" value="ARM-type_fold"/>
</dbReference>